<sequence length="603" mass="65065">MCFKKHGTLQLIGSVAMAAKTKKRGGQSFLQGALILTASMAVVKIIGALFKIPLGWILGPEGFGYFNSAYDLYNPLFTIATAGFPIAIARMVSENMARKRYRDVRQIHRVSIPIFLTLGLIGFLLMVVGTFIYCNVINTPDVKYATLTLAPTILFACLMSIYRGYYEGMQNMFPTAISEVIEALCKLILGLTASQLILYYGMNEYAQSGTVFGTPYASEALARSAVLPFAAAGAIVGITIGSAFGFIYLFIRFKLRGDGITKEELICSPRARSGRSTIKLLISIAVPIAIGALVMNVASLVDSTLIQRRLYDIMQNNPEELTAIYKDLIAQELVENDKVHTTLYGCYGYAATLMMLIPAITQTFGISALPSVTRAWTEGSPKKIKASIESVIRITMLVTIPAGLGLSVMAKPIMSLLYSDGGNTATVDTAASVLVILGIAAIFTSTSTPLCSMLQAVGRVDLPVKLLSVGVIIKIILNYTLVGIPAINIQGAGVGTLVCYVFITFFALYFLCKEAHVRPDMVSIFLKPLAAAVICAGSAYGSYYLLTKVLSSAKLCTLLALVVAVIIYVIALLVLKAFTKTDLLMLPKGEKIAKALEKRHWIG</sequence>
<keyword evidence="10" id="KW-1185">Reference proteome</keyword>
<feature type="transmembrane region" description="Helical" evidence="6">
    <location>
        <begin position="493"/>
        <end position="512"/>
    </location>
</feature>
<evidence type="ECO:0000256" key="4">
    <source>
        <dbReference type="ARBA" id="ARBA00022989"/>
    </source>
</evidence>
<evidence type="ECO:0000313" key="8">
    <source>
        <dbReference type="EMBL" id="PEQ25800.1"/>
    </source>
</evidence>
<reference evidence="8 10" key="3">
    <citation type="submission" date="2017-07" db="EMBL/GenBank/DDBJ databases">
        <title>Prevalence of linear plasmids in Cutibacterium (Propionibacterium) acnes isolates obtained from prostatic tissue.</title>
        <authorList>
            <person name="Davidsson S."/>
            <person name="Carlsson J."/>
            <person name="Molling P."/>
            <person name="Andren O."/>
            <person name="Andersson S.-O."/>
            <person name="Brzuszkiewicz E."/>
            <person name="Poehlein A."/>
            <person name="Al-Zeer M."/>
            <person name="Brinkmann V."/>
            <person name="Scavenius C."/>
            <person name="Nazipi S."/>
            <person name="Soderquist B."/>
            <person name="Bruggemann H."/>
        </authorList>
    </citation>
    <scope>NUCLEOTIDE SEQUENCE [LARGE SCALE GENOMIC DNA]</scope>
    <source>
        <strain evidence="8 10">DSM 753</strain>
    </source>
</reference>
<evidence type="ECO:0000256" key="3">
    <source>
        <dbReference type="ARBA" id="ARBA00022692"/>
    </source>
</evidence>
<gene>
    <name evidence="8" type="ORF">CH238_02050</name>
    <name evidence="7" type="ORF">CLOLEP_03106</name>
</gene>
<dbReference type="PANTHER" id="PTHR30250">
    <property type="entry name" value="PST FAMILY PREDICTED COLANIC ACID TRANSPORTER"/>
    <property type="match status" value="1"/>
</dbReference>
<feature type="transmembrane region" description="Helical" evidence="6">
    <location>
        <begin position="390"/>
        <end position="410"/>
    </location>
</feature>
<protein>
    <submittedName>
        <fullName evidence="7">Polysaccharide biosynthesis protein</fullName>
    </submittedName>
</protein>
<dbReference type="Pfam" id="PF01554">
    <property type="entry name" value="MatE"/>
    <property type="match status" value="1"/>
</dbReference>
<keyword evidence="4 6" id="KW-1133">Transmembrane helix</keyword>
<keyword evidence="3 6" id="KW-0812">Transmembrane</keyword>
<feature type="transmembrane region" description="Helical" evidence="6">
    <location>
        <begin position="72"/>
        <end position="92"/>
    </location>
</feature>
<dbReference type="Pfam" id="PF01943">
    <property type="entry name" value="Polysacc_synt"/>
    <property type="match status" value="1"/>
</dbReference>
<name>A7VWY4_9FIRM</name>
<dbReference type="PANTHER" id="PTHR30250:SF21">
    <property type="entry name" value="LIPID II FLIPPASE MURJ"/>
    <property type="match status" value="1"/>
</dbReference>
<feature type="transmembrane region" description="Helical" evidence="6">
    <location>
        <begin position="112"/>
        <end position="132"/>
    </location>
</feature>
<comment type="subcellular location">
    <subcellularLocation>
        <location evidence="1">Cell membrane</location>
        <topology evidence="1">Multi-pass membrane protein</topology>
    </subcellularLocation>
</comment>
<evidence type="ECO:0000313" key="7">
    <source>
        <dbReference type="EMBL" id="EDO60280.1"/>
    </source>
</evidence>
<reference evidence="7 9" key="2">
    <citation type="submission" date="2007-08" db="EMBL/GenBank/DDBJ databases">
        <authorList>
            <person name="Fulton L."/>
            <person name="Clifton S."/>
            <person name="Fulton B."/>
            <person name="Xu J."/>
            <person name="Minx P."/>
            <person name="Pepin K.H."/>
            <person name="Johnson M."/>
            <person name="Thiruvilangam P."/>
            <person name="Bhonagiri V."/>
            <person name="Nash W.E."/>
            <person name="Wang C."/>
            <person name="Mardis E.R."/>
            <person name="Wilson R.K."/>
        </authorList>
    </citation>
    <scope>NUCLEOTIDE SEQUENCE [LARGE SCALE GENOMIC DNA]</scope>
    <source>
        <strain evidence="7 9">DSM 753</strain>
    </source>
</reference>
<dbReference type="Proteomes" id="UP000220611">
    <property type="component" value="Unassembled WGS sequence"/>
</dbReference>
<dbReference type="InterPro" id="IPR002797">
    <property type="entry name" value="Polysacc_synth"/>
</dbReference>
<feature type="transmembrane region" description="Helical" evidence="6">
    <location>
        <begin position="280"/>
        <end position="301"/>
    </location>
</feature>
<evidence type="ECO:0000256" key="1">
    <source>
        <dbReference type="ARBA" id="ARBA00004651"/>
    </source>
</evidence>
<organism evidence="7 9">
    <name type="scientific">[Clostridium] leptum DSM 753</name>
    <dbReference type="NCBI Taxonomy" id="428125"/>
    <lineage>
        <taxon>Bacteria</taxon>
        <taxon>Bacillati</taxon>
        <taxon>Bacillota</taxon>
        <taxon>Clostridia</taxon>
        <taxon>Eubacteriales</taxon>
        <taxon>Oscillospiraceae</taxon>
        <taxon>Oscillospiraceae incertae sedis</taxon>
    </lineage>
</organism>
<feature type="transmembrane region" description="Helical" evidence="6">
    <location>
        <begin position="29"/>
        <end position="52"/>
    </location>
</feature>
<dbReference type="EMBL" id="ABCB02000020">
    <property type="protein sequence ID" value="EDO60280.1"/>
    <property type="molecule type" value="Genomic_DNA"/>
</dbReference>
<feature type="transmembrane region" description="Helical" evidence="6">
    <location>
        <begin position="144"/>
        <end position="162"/>
    </location>
</feature>
<keyword evidence="2" id="KW-1003">Cell membrane</keyword>
<dbReference type="eggNOG" id="COG2244">
    <property type="taxonomic scope" value="Bacteria"/>
</dbReference>
<dbReference type="PIRSF" id="PIRSF038958">
    <property type="entry name" value="PG_synth_SpoVB"/>
    <property type="match status" value="1"/>
</dbReference>
<dbReference type="GO" id="GO:0042910">
    <property type="term" value="F:xenobiotic transmembrane transporter activity"/>
    <property type="evidence" value="ECO:0007669"/>
    <property type="project" value="InterPro"/>
</dbReference>
<feature type="transmembrane region" description="Helical" evidence="6">
    <location>
        <begin position="558"/>
        <end position="578"/>
    </location>
</feature>
<dbReference type="Proteomes" id="UP000003490">
    <property type="component" value="Unassembled WGS sequence"/>
</dbReference>
<feature type="transmembrane region" description="Helical" evidence="6">
    <location>
        <begin position="430"/>
        <end position="454"/>
    </location>
</feature>
<dbReference type="AlphaFoldDB" id="A7VWY4"/>
<feature type="transmembrane region" description="Helical" evidence="6">
    <location>
        <begin position="524"/>
        <end position="546"/>
    </location>
</feature>
<accession>A7VWY4</accession>
<proteinExistence type="predicted"/>
<keyword evidence="5 6" id="KW-0472">Membrane</keyword>
<reference evidence="7 9" key="1">
    <citation type="submission" date="2007-08" db="EMBL/GenBank/DDBJ databases">
        <title>Draft genome sequence of Clostridium leptum (DSM 753).</title>
        <authorList>
            <person name="Sudarsanam P."/>
            <person name="Ley R."/>
            <person name="Guruge J."/>
            <person name="Turnbaugh P.J."/>
            <person name="Mahowald M."/>
            <person name="Liep D."/>
            <person name="Gordon J."/>
        </authorList>
    </citation>
    <scope>NUCLEOTIDE SEQUENCE [LARGE SCALE GENOMIC DNA]</scope>
    <source>
        <strain evidence="7 9">DSM 753</strain>
    </source>
</reference>
<dbReference type="InterPro" id="IPR024923">
    <property type="entry name" value="PG_synth_SpoVB"/>
</dbReference>
<dbReference type="InterPro" id="IPR050833">
    <property type="entry name" value="Poly_Biosynth_Transport"/>
</dbReference>
<evidence type="ECO:0000313" key="10">
    <source>
        <dbReference type="Proteomes" id="UP000220611"/>
    </source>
</evidence>
<feature type="transmembrane region" description="Helical" evidence="6">
    <location>
        <begin position="183"/>
        <end position="202"/>
    </location>
</feature>
<evidence type="ECO:0000256" key="2">
    <source>
        <dbReference type="ARBA" id="ARBA00022475"/>
    </source>
</evidence>
<dbReference type="GO" id="GO:0015297">
    <property type="term" value="F:antiporter activity"/>
    <property type="evidence" value="ECO:0007669"/>
    <property type="project" value="InterPro"/>
</dbReference>
<dbReference type="EMBL" id="NOXF01000001">
    <property type="protein sequence ID" value="PEQ25800.1"/>
    <property type="molecule type" value="Genomic_DNA"/>
</dbReference>
<dbReference type="CDD" id="cd13124">
    <property type="entry name" value="MATE_SpoVB_like"/>
    <property type="match status" value="1"/>
</dbReference>
<feature type="transmembrane region" description="Helical" evidence="6">
    <location>
        <begin position="347"/>
        <end position="369"/>
    </location>
</feature>
<feature type="transmembrane region" description="Helical" evidence="6">
    <location>
        <begin position="466"/>
        <end position="487"/>
    </location>
</feature>
<dbReference type="GO" id="GO:0005886">
    <property type="term" value="C:plasma membrane"/>
    <property type="evidence" value="ECO:0007669"/>
    <property type="project" value="UniProtKB-SubCell"/>
</dbReference>
<feature type="transmembrane region" description="Helical" evidence="6">
    <location>
        <begin position="225"/>
        <end position="251"/>
    </location>
</feature>
<evidence type="ECO:0000313" key="9">
    <source>
        <dbReference type="Proteomes" id="UP000003490"/>
    </source>
</evidence>
<comment type="caution">
    <text evidence="7">The sequence shown here is derived from an EMBL/GenBank/DDBJ whole genome shotgun (WGS) entry which is preliminary data.</text>
</comment>
<evidence type="ECO:0000256" key="5">
    <source>
        <dbReference type="ARBA" id="ARBA00023136"/>
    </source>
</evidence>
<dbReference type="HOGENOM" id="CLU_022017_2_1_9"/>
<dbReference type="InterPro" id="IPR002528">
    <property type="entry name" value="MATE_fam"/>
</dbReference>
<evidence type="ECO:0000256" key="6">
    <source>
        <dbReference type="SAM" id="Phobius"/>
    </source>
</evidence>